<dbReference type="EMBL" id="LCAV01000040">
    <property type="protein sequence ID" value="KKR96781.1"/>
    <property type="molecule type" value="Genomic_DNA"/>
</dbReference>
<keyword evidence="1" id="KW-1133">Transmembrane helix</keyword>
<feature type="signal peptide" evidence="2">
    <location>
        <begin position="1"/>
        <end position="29"/>
    </location>
</feature>
<proteinExistence type="predicted"/>
<dbReference type="Proteomes" id="UP000034108">
    <property type="component" value="Unassembled WGS sequence"/>
</dbReference>
<evidence type="ECO:0000256" key="2">
    <source>
        <dbReference type="SAM" id="SignalP"/>
    </source>
</evidence>
<reference evidence="3 4" key="1">
    <citation type="journal article" date="2015" name="Nature">
        <title>rRNA introns, odd ribosomes, and small enigmatic genomes across a large radiation of phyla.</title>
        <authorList>
            <person name="Brown C.T."/>
            <person name="Hug L.A."/>
            <person name="Thomas B.C."/>
            <person name="Sharon I."/>
            <person name="Castelle C.J."/>
            <person name="Singh A."/>
            <person name="Wilkins M.J."/>
            <person name="Williams K.H."/>
            <person name="Banfield J.F."/>
        </authorList>
    </citation>
    <scope>NUCLEOTIDE SEQUENCE [LARGE SCALE GENOMIC DNA]</scope>
</reference>
<evidence type="ECO:0000256" key="1">
    <source>
        <dbReference type="SAM" id="Phobius"/>
    </source>
</evidence>
<protein>
    <submittedName>
        <fullName evidence="3">Uncharacterized protein</fullName>
    </submittedName>
</protein>
<organism evidence="3 4">
    <name type="scientific">Candidatus Magasanikbacteria bacterium GW2011_GWC2_41_17</name>
    <dbReference type="NCBI Taxonomy" id="1619048"/>
    <lineage>
        <taxon>Bacteria</taxon>
        <taxon>Candidatus Magasanikiibacteriota</taxon>
    </lineage>
</organism>
<dbReference type="AlphaFoldDB" id="A0A0G0VAU6"/>
<keyword evidence="2" id="KW-0732">Signal</keyword>
<name>A0A0G0VAU6_9BACT</name>
<accession>A0A0G0VAU6</accession>
<feature type="transmembrane region" description="Helical" evidence="1">
    <location>
        <begin position="124"/>
        <end position="146"/>
    </location>
</feature>
<keyword evidence="1" id="KW-0472">Membrane</keyword>
<sequence length="155" mass="16717">MRCNRLVNKSGLCAIVVMLLVFFLLPAKANAGICYDPSDPKKPGGCIDEPDTGICMSPQIYSAEDTCAEVQAAADLIEDASKLLEASDSKKQGLGSLKESVKILTTGKVNKSLEQVIGGYIKTALILVGTLFMALTFYGGYIWFIAREDEEEAKD</sequence>
<comment type="caution">
    <text evidence="3">The sequence shown here is derived from an EMBL/GenBank/DDBJ whole genome shotgun (WGS) entry which is preliminary data.</text>
</comment>
<keyword evidence="1" id="KW-0812">Transmembrane</keyword>
<gene>
    <name evidence="3" type="ORF">UU49_C0040G0008</name>
</gene>
<feature type="chain" id="PRO_5002534907" evidence="2">
    <location>
        <begin position="30"/>
        <end position="155"/>
    </location>
</feature>
<evidence type="ECO:0000313" key="4">
    <source>
        <dbReference type="Proteomes" id="UP000034108"/>
    </source>
</evidence>
<dbReference type="STRING" id="1619048.UU49_C0040G0008"/>
<evidence type="ECO:0000313" key="3">
    <source>
        <dbReference type="EMBL" id="KKR96781.1"/>
    </source>
</evidence>